<feature type="compositionally biased region" description="Basic and acidic residues" evidence="1">
    <location>
        <begin position="18"/>
        <end position="28"/>
    </location>
</feature>
<dbReference type="AlphaFoldDB" id="L7S1N0"/>
<reference evidence="2" key="1">
    <citation type="journal article" date="2013" name="MBio">
        <title>Genomic insights into the atopic eczema-associated skin commensal yeast Malassezia sympodialis.</title>
        <authorList>
            <person name="Gioti A."/>
            <person name="Nystedt B."/>
            <person name="Li W."/>
            <person name="Xu J."/>
            <person name="Andersson A."/>
            <person name="Averette A.F."/>
            <person name="Muench K."/>
            <person name="Wang X."/>
            <person name="Kappauf C."/>
            <person name="Kingsbury J.M."/>
            <person name="Kraak B."/>
            <person name="Walker L.A."/>
            <person name="Johansson H.J."/>
            <person name="Holm T."/>
            <person name="Lehtioe J."/>
            <person name="Stajich J.E."/>
            <person name="Mieczkowski P."/>
            <person name="Kahmann R."/>
            <person name="Kennell J.C."/>
            <person name="Cardenas M.E."/>
            <person name="Lundeberg J."/>
            <person name="Saunders C.W."/>
            <person name="Boekhout T."/>
            <person name="Dawson T.L."/>
            <person name="Munro C.A."/>
            <person name="de Groot P.W.J."/>
            <person name="Butler G."/>
            <person name="Heitman J."/>
            <person name="Scheynius A."/>
        </authorList>
    </citation>
    <scope>NUCLEOTIDE SEQUENCE</scope>
</reference>
<dbReference type="EMBL" id="JX964849">
    <property type="protein sequence ID" value="AGC13098.1"/>
    <property type="molecule type" value="Genomic_DNA"/>
</dbReference>
<evidence type="ECO:0000256" key="1">
    <source>
        <dbReference type="SAM" id="MobiDB-lite"/>
    </source>
</evidence>
<evidence type="ECO:0000313" key="2">
    <source>
        <dbReference type="EMBL" id="AGC13098.1"/>
    </source>
</evidence>
<name>L7S1N0_MALSM</name>
<accession>L7S1N0</accession>
<sequence length="49" mass="5579">MNPIKQTQNKINSTDTNMEDKGESKDTKPVNYEWPPTPEPNPTYLCVIA</sequence>
<organism evidence="2">
    <name type="scientific">Malassezia sympodialis</name>
    <name type="common">Atopic eczema-associated yeast</name>
    <dbReference type="NCBI Taxonomy" id="76777"/>
    <lineage>
        <taxon>Eukaryota</taxon>
        <taxon>Fungi</taxon>
        <taxon>Dikarya</taxon>
        <taxon>Basidiomycota</taxon>
        <taxon>Ustilaginomycotina</taxon>
        <taxon>Malasseziomycetes</taxon>
        <taxon>Malasseziales</taxon>
        <taxon>Malasseziaceae</taxon>
        <taxon>Malassezia</taxon>
    </lineage>
</organism>
<proteinExistence type="predicted"/>
<feature type="compositionally biased region" description="Polar residues" evidence="1">
    <location>
        <begin position="1"/>
        <end position="16"/>
    </location>
</feature>
<feature type="region of interest" description="Disordered" evidence="1">
    <location>
        <begin position="1"/>
        <end position="42"/>
    </location>
</feature>
<protein>
    <submittedName>
        <fullName evidence="2">Pheromone</fullName>
    </submittedName>
</protein>